<evidence type="ECO:0000313" key="2">
    <source>
        <dbReference type="EMBL" id="OAA33287.1"/>
    </source>
</evidence>
<accession>A0A166V5G4</accession>
<protein>
    <submittedName>
        <fullName evidence="2">Cell wall galactomannoprotein</fullName>
    </submittedName>
</protein>
<dbReference type="InterPro" id="IPR021054">
    <property type="entry name" value="Cell_wall_mannoprotein_1"/>
</dbReference>
<dbReference type="GO" id="GO:0005576">
    <property type="term" value="C:extracellular region"/>
    <property type="evidence" value="ECO:0007669"/>
    <property type="project" value="TreeGrafter"/>
</dbReference>
<dbReference type="Gene3D" id="1.20.1280.140">
    <property type="match status" value="1"/>
</dbReference>
<dbReference type="Pfam" id="PF12296">
    <property type="entry name" value="HsbA"/>
    <property type="match status" value="1"/>
</dbReference>
<dbReference type="Proteomes" id="UP000078544">
    <property type="component" value="Unassembled WGS sequence"/>
</dbReference>
<dbReference type="PANTHER" id="PTHR38123">
    <property type="entry name" value="CELL WALL SERINE-THREONINE-RICH GALACTOMANNOPROTEIN MP1 (AFU_ORTHOLOGUE AFUA_4G03240)"/>
    <property type="match status" value="1"/>
</dbReference>
<feature type="signal peptide" evidence="1">
    <location>
        <begin position="1"/>
        <end position="18"/>
    </location>
</feature>
<dbReference type="AlphaFoldDB" id="A0A166V5G4"/>
<dbReference type="STRING" id="1081109.A0A166V5G4"/>
<comment type="caution">
    <text evidence="2">The sequence shown here is derived from an EMBL/GenBank/DDBJ whole genome shotgun (WGS) entry which is preliminary data.</text>
</comment>
<keyword evidence="1" id="KW-0732">Signal</keyword>
<reference evidence="2 3" key="1">
    <citation type="journal article" date="2016" name="Genome Biol. Evol.">
        <title>Divergent and convergent evolution of fungal pathogenicity.</title>
        <authorList>
            <person name="Shang Y."/>
            <person name="Xiao G."/>
            <person name="Zheng P."/>
            <person name="Cen K."/>
            <person name="Zhan S."/>
            <person name="Wang C."/>
        </authorList>
    </citation>
    <scope>NUCLEOTIDE SEQUENCE [LARGE SCALE GENOMIC DNA]</scope>
    <source>
        <strain evidence="2 3">RCEF 2490</strain>
    </source>
</reference>
<dbReference type="PANTHER" id="PTHR38123:SF6">
    <property type="entry name" value="CELL WALL SERINE-THREONINE-RICH GALACTOMANNOPROTEIN MP1 (AFU_ORTHOLOGUE AFUA_4G03240)"/>
    <property type="match status" value="1"/>
</dbReference>
<gene>
    <name evidence="2" type="ORF">AAL_00752</name>
</gene>
<keyword evidence="3" id="KW-1185">Reference proteome</keyword>
<feature type="chain" id="PRO_5007880988" evidence="1">
    <location>
        <begin position="19"/>
        <end position="180"/>
    </location>
</feature>
<dbReference type="EMBL" id="AZGY01000001">
    <property type="protein sequence ID" value="OAA33287.1"/>
    <property type="molecule type" value="Genomic_DNA"/>
</dbReference>
<name>A0A166V5G4_9HYPO</name>
<organism evidence="2 3">
    <name type="scientific">Moelleriella libera RCEF 2490</name>
    <dbReference type="NCBI Taxonomy" id="1081109"/>
    <lineage>
        <taxon>Eukaryota</taxon>
        <taxon>Fungi</taxon>
        <taxon>Dikarya</taxon>
        <taxon>Ascomycota</taxon>
        <taxon>Pezizomycotina</taxon>
        <taxon>Sordariomycetes</taxon>
        <taxon>Hypocreomycetidae</taxon>
        <taxon>Hypocreales</taxon>
        <taxon>Clavicipitaceae</taxon>
        <taxon>Moelleriella</taxon>
    </lineage>
</organism>
<sequence length="180" mass="19824">MKLATPLAILAAVSGAQCLVIERSTRLVEVINNVLDRTTKLDAAATAFNGVDIKPITDAADDLIDTIYNGQDIAFESGDIGLYDAIPLFQPITKLENEAQKLFNTFKDRKNEVQNVRQCGTAREKLGIISESSNTLIGIVQDKIKDKTVKDVAKGRTDHIKKLLLEARDIYSEENCRDSS</sequence>
<dbReference type="OrthoDB" id="2422134at2759"/>
<evidence type="ECO:0000313" key="3">
    <source>
        <dbReference type="Proteomes" id="UP000078544"/>
    </source>
</evidence>
<proteinExistence type="predicted"/>
<evidence type="ECO:0000256" key="1">
    <source>
        <dbReference type="SAM" id="SignalP"/>
    </source>
</evidence>